<dbReference type="SFLD" id="SFLDG01135">
    <property type="entry name" value="C1.5.6:_HAD__Beta-PGM__Phospha"/>
    <property type="match status" value="1"/>
</dbReference>
<dbReference type="GO" id="GO:0008253">
    <property type="term" value="F:5'-nucleotidase activity"/>
    <property type="evidence" value="ECO:0007669"/>
    <property type="project" value="UniProtKB-EC"/>
</dbReference>
<keyword evidence="1" id="KW-0378">Hydrolase</keyword>
<sequence length="209" mass="23146">MKHLFFDLDGTLVDSSEGIINSFTQTFTELKMEVPSLEVLKTFIGPPLEASFSHFGDETFVETAVAAYRVYYKNFGITQAKLYDGILEMLDYLANEGHRLYVATSKHEPMAIQMLSDFKIDNKFTAIFGSLNNDHKADILTRGMKTCQISPKRAIMIGDTHYDMIGGKSVGTKTIGVTWGFGSANQLLKSGADLLIDAPLDIIKSVETL</sequence>
<dbReference type="GO" id="GO:0004713">
    <property type="term" value="F:protein tyrosine kinase activity"/>
    <property type="evidence" value="ECO:0007669"/>
    <property type="project" value="TreeGrafter"/>
</dbReference>
<dbReference type="RefSeq" id="WP_018373586.1">
    <property type="nucleotide sequence ID" value="NZ_LT906439.1"/>
</dbReference>
<dbReference type="Gene3D" id="3.40.50.1000">
    <property type="entry name" value="HAD superfamily/HAD-like"/>
    <property type="match status" value="1"/>
</dbReference>
<dbReference type="EC" id="3.1.3.5" evidence="1"/>
<dbReference type="SFLD" id="SFLDG01129">
    <property type="entry name" value="C1.5:_HAD__Beta-PGM__Phosphata"/>
    <property type="match status" value="1"/>
</dbReference>
<dbReference type="Proteomes" id="UP000215185">
    <property type="component" value="Chromosome 1"/>
</dbReference>
<organism evidence="1 2">
    <name type="scientific">Streptococcus merionis</name>
    <dbReference type="NCBI Taxonomy" id="400065"/>
    <lineage>
        <taxon>Bacteria</taxon>
        <taxon>Bacillati</taxon>
        <taxon>Bacillota</taxon>
        <taxon>Bacilli</taxon>
        <taxon>Lactobacillales</taxon>
        <taxon>Streptococcaceae</taxon>
        <taxon>Streptococcus</taxon>
    </lineage>
</organism>
<dbReference type="InterPro" id="IPR041492">
    <property type="entry name" value="HAD_2"/>
</dbReference>
<gene>
    <name evidence="1" type="ORF">SAMEA4412692_01817</name>
</gene>
<dbReference type="InterPro" id="IPR050155">
    <property type="entry name" value="HAD-like_hydrolase_sf"/>
</dbReference>
<dbReference type="SFLD" id="SFLDS00003">
    <property type="entry name" value="Haloacid_Dehalogenase"/>
    <property type="match status" value="1"/>
</dbReference>
<name>A0A239T0H7_9STRE</name>
<protein>
    <submittedName>
        <fullName evidence="1">Phosphoglycolate phosphatase</fullName>
        <ecNumber evidence="1">3.1.3.18</ecNumber>
        <ecNumber evidence="1">3.1.3.5</ecNumber>
    </submittedName>
</protein>
<dbReference type="GO" id="GO:0005829">
    <property type="term" value="C:cytosol"/>
    <property type="evidence" value="ECO:0007669"/>
    <property type="project" value="TreeGrafter"/>
</dbReference>
<dbReference type="EMBL" id="LT906439">
    <property type="protein sequence ID" value="SNU90333.1"/>
    <property type="molecule type" value="Genomic_DNA"/>
</dbReference>
<dbReference type="InterPro" id="IPR023214">
    <property type="entry name" value="HAD_sf"/>
</dbReference>
<dbReference type="OrthoDB" id="9792518at2"/>
<reference evidence="1 2" key="1">
    <citation type="submission" date="2017-06" db="EMBL/GenBank/DDBJ databases">
        <authorList>
            <consortium name="Pathogen Informatics"/>
        </authorList>
    </citation>
    <scope>NUCLEOTIDE SEQUENCE [LARGE SCALE GENOMIC DNA]</scope>
    <source>
        <strain evidence="1 2">NCTC13788</strain>
    </source>
</reference>
<dbReference type="KEGG" id="smen:SAMEA4412692_1817"/>
<dbReference type="PANTHER" id="PTHR43434:SF20">
    <property type="entry name" value="5'-NUCLEOTIDASE"/>
    <property type="match status" value="1"/>
</dbReference>
<dbReference type="PANTHER" id="PTHR43434">
    <property type="entry name" value="PHOSPHOGLYCOLATE PHOSPHATASE"/>
    <property type="match status" value="1"/>
</dbReference>
<dbReference type="InterPro" id="IPR036412">
    <property type="entry name" value="HAD-like_sf"/>
</dbReference>
<proteinExistence type="predicted"/>
<dbReference type="eggNOG" id="COG0546">
    <property type="taxonomic scope" value="Bacteria"/>
</dbReference>
<dbReference type="Pfam" id="PF13419">
    <property type="entry name" value="HAD_2"/>
    <property type="match status" value="1"/>
</dbReference>
<dbReference type="InterPro" id="IPR023198">
    <property type="entry name" value="PGP-like_dom2"/>
</dbReference>
<dbReference type="GO" id="GO:0008967">
    <property type="term" value="F:phosphoglycolate phosphatase activity"/>
    <property type="evidence" value="ECO:0007669"/>
    <property type="project" value="UniProtKB-EC"/>
</dbReference>
<dbReference type="SUPFAM" id="SSF56784">
    <property type="entry name" value="HAD-like"/>
    <property type="match status" value="1"/>
</dbReference>
<evidence type="ECO:0000313" key="1">
    <source>
        <dbReference type="EMBL" id="SNU90333.1"/>
    </source>
</evidence>
<dbReference type="STRING" id="1123308.GCA_000380085_01014"/>
<evidence type="ECO:0000313" key="2">
    <source>
        <dbReference type="Proteomes" id="UP000215185"/>
    </source>
</evidence>
<dbReference type="AlphaFoldDB" id="A0A239T0H7"/>
<dbReference type="EC" id="3.1.3.18" evidence="1"/>
<keyword evidence="2" id="KW-1185">Reference proteome</keyword>
<dbReference type="Gene3D" id="1.10.150.240">
    <property type="entry name" value="Putative phosphatase, domain 2"/>
    <property type="match status" value="1"/>
</dbReference>
<accession>A0A239T0H7</accession>